<evidence type="ECO:0000313" key="1">
    <source>
        <dbReference type="EMBL" id="MDG0791756.1"/>
    </source>
</evidence>
<comment type="caution">
    <text evidence="1">The sequence shown here is derived from an EMBL/GenBank/DDBJ whole genome shotgun (WGS) entry which is preliminary data.</text>
</comment>
<reference evidence="1 2" key="1">
    <citation type="submission" date="2022-10" db="EMBL/GenBank/DDBJ databases">
        <title>Comparative genomic analysis of Cohnella hashimotonis sp. nov., isolated from the International Space Station.</title>
        <authorList>
            <person name="Simpson A."/>
            <person name="Venkateswaran K."/>
        </authorList>
    </citation>
    <scope>NUCLEOTIDE SEQUENCE [LARGE SCALE GENOMIC DNA]</scope>
    <source>
        <strain evidence="1 2">DSM 18997</strain>
    </source>
</reference>
<name>A0A9X4KGY6_9BACL</name>
<proteinExistence type="predicted"/>
<sequence>MTCERNAYENYAGSLARALSGGFSSREYARKNYADCLLDESVTSRMNFMRLVKSSDICISTMGLWESNGWKLGEYVAASKAIVSERLRYAVPGDFKPRQNYLEFINADDCVEQTVKLASDKDLMYAMKENNYNYYKNFLRPDKLVLHSLFTILEKEAIIQSS</sequence>
<dbReference type="Proteomes" id="UP001153387">
    <property type="component" value="Unassembled WGS sequence"/>
</dbReference>
<accession>A0A9X4KGY6</accession>
<organism evidence="1 2">
    <name type="scientific">Cohnella ginsengisoli</name>
    <dbReference type="NCBI Taxonomy" id="425004"/>
    <lineage>
        <taxon>Bacteria</taxon>
        <taxon>Bacillati</taxon>
        <taxon>Bacillota</taxon>
        <taxon>Bacilli</taxon>
        <taxon>Bacillales</taxon>
        <taxon>Paenibacillaceae</taxon>
        <taxon>Cohnella</taxon>
    </lineage>
</organism>
<evidence type="ECO:0000313" key="2">
    <source>
        <dbReference type="Proteomes" id="UP001153387"/>
    </source>
</evidence>
<dbReference type="Gene3D" id="3.40.50.2000">
    <property type="entry name" value="Glycogen Phosphorylase B"/>
    <property type="match status" value="1"/>
</dbReference>
<keyword evidence="2" id="KW-1185">Reference proteome</keyword>
<gene>
    <name evidence="1" type="ORF">OMP38_13435</name>
</gene>
<dbReference type="EMBL" id="JAPDHZ010000003">
    <property type="protein sequence ID" value="MDG0791756.1"/>
    <property type="molecule type" value="Genomic_DNA"/>
</dbReference>
<dbReference type="RefSeq" id="WP_277565606.1">
    <property type="nucleotide sequence ID" value="NZ_JAPDHZ010000003.1"/>
</dbReference>
<protein>
    <recommendedName>
        <fullName evidence="3">Glycosyltransferase</fullName>
    </recommendedName>
</protein>
<dbReference type="AlphaFoldDB" id="A0A9X4KGY6"/>
<evidence type="ECO:0008006" key="3">
    <source>
        <dbReference type="Google" id="ProtNLM"/>
    </source>
</evidence>